<evidence type="ECO:0000313" key="4">
    <source>
        <dbReference type="EMBL" id="MBB5511538.1"/>
    </source>
</evidence>
<dbReference type="PANTHER" id="PTHR43877">
    <property type="entry name" value="AMINOALKYLPHOSPHONATE N-ACETYLTRANSFERASE-RELATED-RELATED"/>
    <property type="match status" value="1"/>
</dbReference>
<dbReference type="Pfam" id="PF00583">
    <property type="entry name" value="Acetyltransf_1"/>
    <property type="match status" value="1"/>
</dbReference>
<keyword evidence="1" id="KW-0808">Transferase</keyword>
<dbReference type="Proteomes" id="UP000580797">
    <property type="component" value="Unassembled WGS sequence"/>
</dbReference>
<feature type="domain" description="N-acetyltransferase" evidence="3">
    <location>
        <begin position="1"/>
        <end position="152"/>
    </location>
</feature>
<dbReference type="EMBL" id="JACHDR010000001">
    <property type="protein sequence ID" value="MBB5511538.1"/>
    <property type="molecule type" value="Genomic_DNA"/>
</dbReference>
<organism evidence="4 5">
    <name type="scientific">Neomicrococcus aestuarii</name>
    <dbReference type="NCBI Taxonomy" id="556325"/>
    <lineage>
        <taxon>Bacteria</taxon>
        <taxon>Bacillati</taxon>
        <taxon>Actinomycetota</taxon>
        <taxon>Actinomycetes</taxon>
        <taxon>Micrococcales</taxon>
        <taxon>Micrococcaceae</taxon>
        <taxon>Neomicrococcus</taxon>
    </lineage>
</organism>
<dbReference type="AlphaFoldDB" id="A0A7W8TRQ6"/>
<dbReference type="RefSeq" id="WP_221244566.1">
    <property type="nucleotide sequence ID" value="NZ_BAAARH010000009.1"/>
</dbReference>
<evidence type="ECO:0000256" key="1">
    <source>
        <dbReference type="ARBA" id="ARBA00022679"/>
    </source>
</evidence>
<dbReference type="GO" id="GO:0016747">
    <property type="term" value="F:acyltransferase activity, transferring groups other than amino-acyl groups"/>
    <property type="evidence" value="ECO:0007669"/>
    <property type="project" value="InterPro"/>
</dbReference>
<evidence type="ECO:0000313" key="5">
    <source>
        <dbReference type="Proteomes" id="UP000580797"/>
    </source>
</evidence>
<keyword evidence="2" id="KW-0012">Acyltransferase</keyword>
<dbReference type="SUPFAM" id="SSF55729">
    <property type="entry name" value="Acyl-CoA N-acyltransferases (Nat)"/>
    <property type="match status" value="1"/>
</dbReference>
<dbReference type="InterPro" id="IPR000182">
    <property type="entry name" value="GNAT_dom"/>
</dbReference>
<dbReference type="Gene3D" id="3.40.630.30">
    <property type="match status" value="1"/>
</dbReference>
<comment type="caution">
    <text evidence="4">The sequence shown here is derived from an EMBL/GenBank/DDBJ whole genome shotgun (WGS) entry which is preliminary data.</text>
</comment>
<keyword evidence="4" id="KW-0687">Ribonucleoprotein</keyword>
<gene>
    <name evidence="4" type="ORF">HD598_000225</name>
</gene>
<evidence type="ECO:0000259" key="3">
    <source>
        <dbReference type="PROSITE" id="PS51186"/>
    </source>
</evidence>
<accession>A0A7W8TRQ6</accession>
<name>A0A7W8TRQ6_9MICC</name>
<keyword evidence="4" id="KW-0689">Ribosomal protein</keyword>
<dbReference type="GO" id="GO:0005840">
    <property type="term" value="C:ribosome"/>
    <property type="evidence" value="ECO:0007669"/>
    <property type="project" value="UniProtKB-KW"/>
</dbReference>
<dbReference type="InterPro" id="IPR050832">
    <property type="entry name" value="Bact_Acetyltransf"/>
</dbReference>
<dbReference type="InterPro" id="IPR016181">
    <property type="entry name" value="Acyl_CoA_acyltransferase"/>
</dbReference>
<reference evidence="4 5" key="1">
    <citation type="submission" date="2020-08" db="EMBL/GenBank/DDBJ databases">
        <title>Sequencing the genomes of 1000 actinobacteria strains.</title>
        <authorList>
            <person name="Klenk H.-P."/>
        </authorList>
    </citation>
    <scope>NUCLEOTIDE SEQUENCE [LARGE SCALE GENOMIC DNA]</scope>
    <source>
        <strain evidence="4 5">DSM 105783</strain>
    </source>
</reference>
<dbReference type="PROSITE" id="PS51186">
    <property type="entry name" value="GNAT"/>
    <property type="match status" value="1"/>
</dbReference>
<protein>
    <submittedName>
        <fullName evidence="4">Ribosomal protein S18 acetylase RimI-like enzyme</fullName>
    </submittedName>
</protein>
<evidence type="ECO:0000256" key="2">
    <source>
        <dbReference type="ARBA" id="ARBA00023315"/>
    </source>
</evidence>
<sequence>MEIFRAEASHAALIGQLLWDFNSEFGSTTTPASDFAARFETLLEREDVLVYVSGTPDSPTGFAYFTLRPTPYFDGPLAQLEELYVVPEFRNHGLGTLLVGMAQEDLMDLDCREIHINVDEIDTDTRRFYEGLGFSNIQPGEDYRMLCYLKEL</sequence>
<dbReference type="CDD" id="cd04301">
    <property type="entry name" value="NAT_SF"/>
    <property type="match status" value="1"/>
</dbReference>
<proteinExistence type="predicted"/>